<dbReference type="EMBL" id="MFVL01000023">
    <property type="protein sequence ID" value="OGJ01182.1"/>
    <property type="molecule type" value="Genomic_DNA"/>
</dbReference>
<evidence type="ECO:0000313" key="2">
    <source>
        <dbReference type="EMBL" id="OGJ01182.1"/>
    </source>
</evidence>
<name>A0A1F6Y4B1_9BACT</name>
<keyword evidence="1" id="KW-0472">Membrane</keyword>
<keyword evidence="1" id="KW-0812">Transmembrane</keyword>
<dbReference type="Proteomes" id="UP000177693">
    <property type="component" value="Unassembled WGS sequence"/>
</dbReference>
<protein>
    <recommendedName>
        <fullName evidence="4">DUF11 domain-containing protein</fullName>
    </recommendedName>
</protein>
<evidence type="ECO:0008006" key="4">
    <source>
        <dbReference type="Google" id="ProtNLM"/>
    </source>
</evidence>
<sequence length="652" mass="70603">MPQNDRDKLNRIEELKSKLFSKNYKTQIEHRDRFTHSRERNIPDGWESDPKAPVWSSENRGSFLMKTPIFKIFFICSLVFFVLTLAYASYIFFGGGNMVSNDNIDISVLGNNFTAGGEDLSLVVGITNRNNSALDLVDLVVEYPKDSSVSSVSPEASASVPTERMRQSLGTIPAGAVRNENVKLVLFGEQGSVRPIKISIEYRVEGSNAIFVKDKYHNVTISSTPLNLSVDGPLSASPNQDITLKVKATLNATHTASKILLKLNYPTGFQFASATPPPSLGNSIWTLGDLPPGAERNISITGKMLDVSDGEEKTFHISSGSQGGDKSTIEVVFNSLAHTVTIEKPFIEAKLFVNGTSGREYAANTKTPIQAEIKWTNNLDTKVNDLSIRAKISGNAVDRRTISAEQGFYDSKTDTITWDKNHKNGFSEVNPGDSGSVNFSVSPLFLFSGSGGVLPDPSIKIDISISGKQATGDYESTDLNNTDSGIVRIISDVGFAAKALYYSGPFKNTGPVPPKVEKETTYTISWSLSNSSNNISNAVVHSSLPSWMKFVGTISPTGEDLTYNTSTREITWNIGAIAKGAGITGAGKTVFFQVAFTPSLSQVRNTPIIINDAILTGHDDFTNVDVKVNKMSLRTSLENDSAFPPGGGVVVE</sequence>
<dbReference type="Gene3D" id="2.60.40.1170">
    <property type="entry name" value="Mu homology domain, subdomain B"/>
    <property type="match status" value="1"/>
</dbReference>
<keyword evidence="1" id="KW-1133">Transmembrane helix</keyword>
<gene>
    <name evidence="2" type="ORF">A3I23_02760</name>
</gene>
<organism evidence="2 3">
    <name type="scientific">Candidatus Nomurabacteria bacterium RIFCSPLOWO2_02_FULL_40_67</name>
    <dbReference type="NCBI Taxonomy" id="1801787"/>
    <lineage>
        <taxon>Bacteria</taxon>
        <taxon>Candidatus Nomuraibacteriota</taxon>
    </lineage>
</organism>
<accession>A0A1F6Y4B1</accession>
<evidence type="ECO:0000313" key="3">
    <source>
        <dbReference type="Proteomes" id="UP000177693"/>
    </source>
</evidence>
<feature type="transmembrane region" description="Helical" evidence="1">
    <location>
        <begin position="69"/>
        <end position="93"/>
    </location>
</feature>
<dbReference type="AlphaFoldDB" id="A0A1F6Y4B1"/>
<reference evidence="2 3" key="1">
    <citation type="journal article" date="2016" name="Nat. Commun.">
        <title>Thousands of microbial genomes shed light on interconnected biogeochemical processes in an aquifer system.</title>
        <authorList>
            <person name="Anantharaman K."/>
            <person name="Brown C.T."/>
            <person name="Hug L.A."/>
            <person name="Sharon I."/>
            <person name="Castelle C.J."/>
            <person name="Probst A.J."/>
            <person name="Thomas B.C."/>
            <person name="Singh A."/>
            <person name="Wilkins M.J."/>
            <person name="Karaoz U."/>
            <person name="Brodie E.L."/>
            <person name="Williams K.H."/>
            <person name="Hubbard S.S."/>
            <person name="Banfield J.F."/>
        </authorList>
    </citation>
    <scope>NUCLEOTIDE SEQUENCE [LARGE SCALE GENOMIC DNA]</scope>
</reference>
<evidence type="ECO:0000256" key="1">
    <source>
        <dbReference type="SAM" id="Phobius"/>
    </source>
</evidence>
<proteinExistence type="predicted"/>
<comment type="caution">
    <text evidence="2">The sequence shown here is derived from an EMBL/GenBank/DDBJ whole genome shotgun (WGS) entry which is preliminary data.</text>
</comment>